<accession>A0ACB8FJ68</accession>
<name>A0ACB8FJ68_9SAUR</name>
<evidence type="ECO:0000313" key="1">
    <source>
        <dbReference type="EMBL" id="KAH8005531.1"/>
    </source>
</evidence>
<gene>
    <name evidence="1" type="ORF">K3G42_030024</name>
</gene>
<comment type="caution">
    <text evidence="1">The sequence shown here is derived from an EMBL/GenBank/DDBJ whole genome shotgun (WGS) entry which is preliminary data.</text>
</comment>
<proteinExistence type="predicted"/>
<protein>
    <submittedName>
        <fullName evidence="1">Uncharacterized protein</fullName>
    </submittedName>
</protein>
<reference evidence="1" key="1">
    <citation type="submission" date="2021-08" db="EMBL/GenBank/DDBJ databases">
        <title>The first chromosome-level gecko genome reveals the dynamic sex chromosomes of Neotropical dwarf geckos (Sphaerodactylidae: Sphaerodactylus).</title>
        <authorList>
            <person name="Pinto B.J."/>
            <person name="Keating S.E."/>
            <person name="Gamble T."/>
        </authorList>
    </citation>
    <scope>NUCLEOTIDE SEQUENCE</scope>
    <source>
        <strain evidence="1">TG3544</strain>
    </source>
</reference>
<keyword evidence="2" id="KW-1185">Reference proteome</keyword>
<dbReference type="EMBL" id="CM037617">
    <property type="protein sequence ID" value="KAH8005531.1"/>
    <property type="molecule type" value="Genomic_DNA"/>
</dbReference>
<organism evidence="1 2">
    <name type="scientific">Sphaerodactylus townsendi</name>
    <dbReference type="NCBI Taxonomy" id="933632"/>
    <lineage>
        <taxon>Eukaryota</taxon>
        <taxon>Metazoa</taxon>
        <taxon>Chordata</taxon>
        <taxon>Craniata</taxon>
        <taxon>Vertebrata</taxon>
        <taxon>Euteleostomi</taxon>
        <taxon>Lepidosauria</taxon>
        <taxon>Squamata</taxon>
        <taxon>Bifurcata</taxon>
        <taxon>Gekkota</taxon>
        <taxon>Sphaerodactylidae</taxon>
        <taxon>Sphaerodactylus</taxon>
    </lineage>
</organism>
<dbReference type="Proteomes" id="UP000827872">
    <property type="component" value="Linkage Group LG04"/>
</dbReference>
<sequence>MGKAPATRTLATPATGLGRLGEWEETAPASQRADATTRESAGQAIGRSIDVSEGQVKRECIGGVMGKPGEGMTAHKETVQDRSLGRARGTAEPIRRGSESLQLGRGRLLRAGRAFKRGNSEVRELPLQKGDRRVILGGSERSKGVRGLSRMGRLKAAQAGELAEAHTFWVCIANSRGIYNNEIDQVN</sequence>
<evidence type="ECO:0000313" key="2">
    <source>
        <dbReference type="Proteomes" id="UP000827872"/>
    </source>
</evidence>